<dbReference type="EMBL" id="FR905438">
    <property type="protein sequence ID" value="CDQ79317.1"/>
    <property type="molecule type" value="Genomic_DNA"/>
</dbReference>
<evidence type="ECO:0000313" key="3">
    <source>
        <dbReference type="Proteomes" id="UP000193380"/>
    </source>
</evidence>
<reference evidence="2" key="1">
    <citation type="journal article" date="2014" name="Nat. Commun.">
        <title>The rainbow trout genome provides novel insights into evolution after whole-genome duplication in vertebrates.</title>
        <authorList>
            <person name="Berthelot C."/>
            <person name="Brunet F."/>
            <person name="Chalopin D."/>
            <person name="Juanchich A."/>
            <person name="Bernard M."/>
            <person name="Noel B."/>
            <person name="Bento P."/>
            <person name="Da Silva C."/>
            <person name="Labadie K."/>
            <person name="Alberti A."/>
            <person name="Aury J.M."/>
            <person name="Louis A."/>
            <person name="Dehais P."/>
            <person name="Bardou P."/>
            <person name="Montfort J."/>
            <person name="Klopp C."/>
            <person name="Cabau C."/>
            <person name="Gaspin C."/>
            <person name="Thorgaard G.H."/>
            <person name="Boussaha M."/>
            <person name="Quillet E."/>
            <person name="Guyomard R."/>
            <person name="Galiana D."/>
            <person name="Bobe J."/>
            <person name="Volff J.N."/>
            <person name="Genet C."/>
            <person name="Wincker P."/>
            <person name="Jaillon O."/>
            <person name="Roest Crollius H."/>
            <person name="Guiguen Y."/>
        </authorList>
    </citation>
    <scope>NUCLEOTIDE SEQUENCE [LARGE SCALE GENOMIC DNA]</scope>
</reference>
<feature type="compositionally biased region" description="Basic and acidic residues" evidence="1">
    <location>
        <begin position="1"/>
        <end position="42"/>
    </location>
</feature>
<dbReference type="AlphaFoldDB" id="A0A060XJC7"/>
<dbReference type="STRING" id="8022.A0A060XJC7"/>
<reference evidence="2" key="2">
    <citation type="submission" date="2014-03" db="EMBL/GenBank/DDBJ databases">
        <authorList>
            <person name="Genoscope - CEA"/>
        </authorList>
    </citation>
    <scope>NUCLEOTIDE SEQUENCE</scope>
</reference>
<dbReference type="PaxDb" id="8022-A0A060XJC7"/>
<evidence type="ECO:0000256" key="1">
    <source>
        <dbReference type="SAM" id="MobiDB-lite"/>
    </source>
</evidence>
<protein>
    <submittedName>
        <fullName evidence="2">Uncharacterized protein</fullName>
    </submittedName>
</protein>
<dbReference type="Proteomes" id="UP000193380">
    <property type="component" value="Unassembled WGS sequence"/>
</dbReference>
<name>A0A060XJC7_ONCMY</name>
<sequence>MSPKAGEGRDRRGDSGGGYRPREGSDPRTSSSERRETQDRQKIPRAGKGNKQEGGSTKARQHPGPEDILPYSRPSFPTVHSPRDRDPSSSSSMSSRGSGGRRRGEGGPGARRIPNDMGAFQPGDDDLENISARPH</sequence>
<organism evidence="2 3">
    <name type="scientific">Oncorhynchus mykiss</name>
    <name type="common">Rainbow trout</name>
    <name type="synonym">Salmo gairdneri</name>
    <dbReference type="NCBI Taxonomy" id="8022"/>
    <lineage>
        <taxon>Eukaryota</taxon>
        <taxon>Metazoa</taxon>
        <taxon>Chordata</taxon>
        <taxon>Craniata</taxon>
        <taxon>Vertebrata</taxon>
        <taxon>Euteleostomi</taxon>
        <taxon>Actinopterygii</taxon>
        <taxon>Neopterygii</taxon>
        <taxon>Teleostei</taxon>
        <taxon>Protacanthopterygii</taxon>
        <taxon>Salmoniformes</taxon>
        <taxon>Salmonidae</taxon>
        <taxon>Salmoninae</taxon>
        <taxon>Oncorhynchus</taxon>
    </lineage>
</organism>
<proteinExistence type="predicted"/>
<gene>
    <name evidence="2" type="ORF">GSONMT00005445001</name>
</gene>
<feature type="region of interest" description="Disordered" evidence="1">
    <location>
        <begin position="1"/>
        <end position="135"/>
    </location>
</feature>
<evidence type="ECO:0000313" key="2">
    <source>
        <dbReference type="EMBL" id="CDQ79317.1"/>
    </source>
</evidence>
<accession>A0A060XJC7</accession>